<proteinExistence type="predicted"/>
<dbReference type="PANTHER" id="PTHR20997:SF2">
    <property type="entry name" value="EG:BACR42I17.2 PROTEIN-RELATED"/>
    <property type="match status" value="1"/>
</dbReference>
<comment type="caution">
    <text evidence="2">The sequence shown here is derived from an EMBL/GenBank/DDBJ whole genome shotgun (WGS) entry which is preliminary data.</text>
</comment>
<reference evidence="2 3" key="1">
    <citation type="submission" date="2020-04" db="EMBL/GenBank/DDBJ databases">
        <authorList>
            <person name="Alioto T."/>
            <person name="Alioto T."/>
            <person name="Gomez Garrido J."/>
        </authorList>
    </citation>
    <scope>NUCLEOTIDE SEQUENCE [LARGE SCALE GENOMIC DNA]</scope>
</reference>
<evidence type="ECO:0000313" key="3">
    <source>
        <dbReference type="Proteomes" id="UP000494165"/>
    </source>
</evidence>
<dbReference type="InterPro" id="IPR009832">
    <property type="entry name" value="DUF1397"/>
</dbReference>
<keyword evidence="3" id="KW-1185">Reference proteome</keyword>
<dbReference type="AlphaFoldDB" id="A0A8S1CN96"/>
<dbReference type="OrthoDB" id="6512861at2759"/>
<gene>
    <name evidence="2" type="ORF">CLODIP_2_CD05678</name>
</gene>
<feature type="chain" id="PRO_5035757036" evidence="1">
    <location>
        <begin position="18"/>
        <end position="290"/>
    </location>
</feature>
<dbReference type="EMBL" id="CADEPI010000044">
    <property type="protein sequence ID" value="CAB3369265.1"/>
    <property type="molecule type" value="Genomic_DNA"/>
</dbReference>
<feature type="signal peptide" evidence="1">
    <location>
        <begin position="1"/>
        <end position="17"/>
    </location>
</feature>
<dbReference type="Proteomes" id="UP000494165">
    <property type="component" value="Unassembled WGS sequence"/>
</dbReference>
<evidence type="ECO:0000313" key="2">
    <source>
        <dbReference type="EMBL" id="CAB3369265.1"/>
    </source>
</evidence>
<name>A0A8S1CN96_9INSE</name>
<accession>A0A8S1CN96</accession>
<organism evidence="2 3">
    <name type="scientific">Cloeon dipterum</name>
    <dbReference type="NCBI Taxonomy" id="197152"/>
    <lineage>
        <taxon>Eukaryota</taxon>
        <taxon>Metazoa</taxon>
        <taxon>Ecdysozoa</taxon>
        <taxon>Arthropoda</taxon>
        <taxon>Hexapoda</taxon>
        <taxon>Insecta</taxon>
        <taxon>Pterygota</taxon>
        <taxon>Palaeoptera</taxon>
        <taxon>Ephemeroptera</taxon>
        <taxon>Pisciforma</taxon>
        <taxon>Baetidae</taxon>
        <taxon>Cloeon</taxon>
    </lineage>
</organism>
<evidence type="ECO:0000256" key="1">
    <source>
        <dbReference type="SAM" id="SignalP"/>
    </source>
</evidence>
<keyword evidence="1" id="KW-0732">Signal</keyword>
<dbReference type="Pfam" id="PF07165">
    <property type="entry name" value="DUF1397"/>
    <property type="match status" value="1"/>
</dbReference>
<dbReference type="PANTHER" id="PTHR20997">
    <property type="entry name" value="EG:BACR42I17.2 PROTEIN-RELATED"/>
    <property type="match status" value="1"/>
</dbReference>
<protein>
    <submittedName>
        <fullName evidence="2">Uncharacterized protein</fullName>
    </submittedName>
</protein>
<sequence>MKTLIVALLLAFAVVHGELDPNDLNSKLSELGYDGPTPPSIEQGQKAFEEQCRKYGGEEAVEKGKKAQQAMIDCVQSLVNYTAVQAEIETLKPTGELDTVFKKYCKKTPDLMVCTEQLTQDIEGCLAEDQKKVSSIVLNVTSTLLNFTCFKEGDRIALFIAEGGPECLESKQEGIQKCLNHTFGKYGEPLSKANFSDLSNFNLPLILFDESQCKDLDDAVKCVVRVLEECKDPTPANVVESVLKVVKRVIPCKEQPVTSKVLTSDGSSISLGYSLLSVLISLLLAFSERY</sequence>